<dbReference type="EC" id="2.4.1.-" evidence="8"/>
<comment type="similarity">
    <text evidence="2 8">Belongs to the glycosyltransferase 92 family.</text>
</comment>
<dbReference type="GO" id="GO:0016020">
    <property type="term" value="C:membrane"/>
    <property type="evidence" value="ECO:0007669"/>
    <property type="project" value="UniProtKB-SubCell"/>
</dbReference>
<dbReference type="InterPro" id="IPR008166">
    <property type="entry name" value="Glyco_transf_92"/>
</dbReference>
<keyword evidence="10" id="KW-1185">Reference proteome</keyword>
<dbReference type="PANTHER" id="PTHR21461:SF69">
    <property type="entry name" value="GLYCOSYLTRANSFERASE FAMILY 92 PROTEIN"/>
    <property type="match status" value="1"/>
</dbReference>
<keyword evidence="7" id="KW-0472">Membrane</keyword>
<evidence type="ECO:0000313" key="9">
    <source>
        <dbReference type="EMBL" id="KAK4351832.1"/>
    </source>
</evidence>
<keyword evidence="4 8" id="KW-0808">Transferase</keyword>
<evidence type="ECO:0000256" key="5">
    <source>
        <dbReference type="ARBA" id="ARBA00022692"/>
    </source>
</evidence>
<comment type="caution">
    <text evidence="9">The sequence shown here is derived from an EMBL/GenBank/DDBJ whole genome shotgun (WGS) entry which is preliminary data.</text>
</comment>
<organism evidence="9 10">
    <name type="scientific">Anisodus tanguticus</name>
    <dbReference type="NCBI Taxonomy" id="243964"/>
    <lineage>
        <taxon>Eukaryota</taxon>
        <taxon>Viridiplantae</taxon>
        <taxon>Streptophyta</taxon>
        <taxon>Embryophyta</taxon>
        <taxon>Tracheophyta</taxon>
        <taxon>Spermatophyta</taxon>
        <taxon>Magnoliopsida</taxon>
        <taxon>eudicotyledons</taxon>
        <taxon>Gunneridae</taxon>
        <taxon>Pentapetalae</taxon>
        <taxon>asterids</taxon>
        <taxon>lamiids</taxon>
        <taxon>Solanales</taxon>
        <taxon>Solanaceae</taxon>
        <taxon>Solanoideae</taxon>
        <taxon>Hyoscyameae</taxon>
        <taxon>Anisodus</taxon>
    </lineage>
</organism>
<keyword evidence="5" id="KW-0812">Transmembrane</keyword>
<evidence type="ECO:0000256" key="7">
    <source>
        <dbReference type="ARBA" id="ARBA00023136"/>
    </source>
</evidence>
<dbReference type="GO" id="GO:0005737">
    <property type="term" value="C:cytoplasm"/>
    <property type="evidence" value="ECO:0007669"/>
    <property type="project" value="TreeGrafter"/>
</dbReference>
<keyword evidence="3 8" id="KW-0328">Glycosyltransferase</keyword>
<protein>
    <recommendedName>
        <fullName evidence="8">Glycosyltransferase family 92 protein</fullName>
        <ecNumber evidence="8">2.4.1.-</ecNumber>
    </recommendedName>
</protein>
<evidence type="ECO:0000256" key="4">
    <source>
        <dbReference type="ARBA" id="ARBA00022679"/>
    </source>
</evidence>
<sequence>MPDWEVYVIVSQTHFRDSNFYCVFYTGEESPAVFVGKLPFPARSILKCELPGRARRSLPFKQPMLISSSNNASYRNSAFPELLRWKFLVYDSITTDNDVVLFVKGLNKRRGSSRGPTEFNCIFGDAVRTAVISSVQEVFRCKPPPDFAGKEPTKVSIEIVGPTPLVVPTVAYYMPPRKISKPQKAKLCACTMVYNVAKLLREWVLYHSRIGVEKFILYDNGSGDDLATVVEELVEEGYDVKTHFWLWPKTQEAGFSYGVIFAKDSCSWMMYIDVDEFVYSPSWSNLTQPSKLLLPSMLPKLEEENNVAQISIPCYEFGPSNQKEHPTRGVIQGYNCRRKLENRHKSIVLLSAVDQSLLNVIHHFKLKPGYDVKKLNVLEMVVNHYKFQAWSEFKAKFRRRVSAYVVDWTRPLNLGSNDRTPGLGYSPVEPIGWKEKFCEVYDNGLRDLTQRWFTVEFPAPLEYHMPWLRGVNSDPSDVF</sequence>
<comment type="subcellular location">
    <subcellularLocation>
        <location evidence="1">Membrane</location>
        <topology evidence="1">Single-pass membrane protein</topology>
    </subcellularLocation>
</comment>
<dbReference type="EMBL" id="JAVYJV010000015">
    <property type="protein sequence ID" value="KAK4351832.1"/>
    <property type="molecule type" value="Genomic_DNA"/>
</dbReference>
<dbReference type="PANTHER" id="PTHR21461">
    <property type="entry name" value="GLYCOSYLTRANSFERASE FAMILY 92 PROTEIN"/>
    <property type="match status" value="1"/>
</dbReference>
<reference evidence="9" key="1">
    <citation type="submission" date="2023-12" db="EMBL/GenBank/DDBJ databases">
        <title>Genome assembly of Anisodus tanguticus.</title>
        <authorList>
            <person name="Wang Y.-J."/>
        </authorList>
    </citation>
    <scope>NUCLEOTIDE SEQUENCE</scope>
    <source>
        <strain evidence="9">KB-2021</strain>
        <tissue evidence="9">Leaf</tissue>
    </source>
</reference>
<evidence type="ECO:0000256" key="1">
    <source>
        <dbReference type="ARBA" id="ARBA00004167"/>
    </source>
</evidence>
<dbReference type="SUPFAM" id="SSF53448">
    <property type="entry name" value="Nucleotide-diphospho-sugar transferases"/>
    <property type="match status" value="1"/>
</dbReference>
<evidence type="ECO:0000256" key="6">
    <source>
        <dbReference type="ARBA" id="ARBA00022989"/>
    </source>
</evidence>
<gene>
    <name evidence="9" type="ORF">RND71_027350</name>
</gene>
<dbReference type="Pfam" id="PF01697">
    <property type="entry name" value="Glyco_transf_92"/>
    <property type="match status" value="1"/>
</dbReference>
<evidence type="ECO:0000313" key="10">
    <source>
        <dbReference type="Proteomes" id="UP001291623"/>
    </source>
</evidence>
<dbReference type="AlphaFoldDB" id="A0AAE1V1N6"/>
<evidence type="ECO:0000256" key="2">
    <source>
        <dbReference type="ARBA" id="ARBA00007647"/>
    </source>
</evidence>
<dbReference type="Proteomes" id="UP001291623">
    <property type="component" value="Unassembled WGS sequence"/>
</dbReference>
<evidence type="ECO:0000256" key="8">
    <source>
        <dbReference type="RuleBase" id="RU366017"/>
    </source>
</evidence>
<evidence type="ECO:0000256" key="3">
    <source>
        <dbReference type="ARBA" id="ARBA00022676"/>
    </source>
</evidence>
<name>A0AAE1V1N6_9SOLA</name>
<dbReference type="GO" id="GO:0016757">
    <property type="term" value="F:glycosyltransferase activity"/>
    <property type="evidence" value="ECO:0007669"/>
    <property type="project" value="UniProtKB-UniRule"/>
</dbReference>
<accession>A0AAE1V1N6</accession>
<proteinExistence type="inferred from homology"/>
<keyword evidence="6" id="KW-1133">Transmembrane helix</keyword>
<dbReference type="InterPro" id="IPR029044">
    <property type="entry name" value="Nucleotide-diphossugar_trans"/>
</dbReference>